<gene>
    <name evidence="13" type="ORF">CL6EHI_012990</name>
</gene>
<keyword evidence="5" id="KW-0347">Helicase</keyword>
<dbReference type="SUPFAM" id="SSF100939">
    <property type="entry name" value="SPOC domain-like"/>
    <property type="match status" value="1"/>
</dbReference>
<evidence type="ECO:0000256" key="3">
    <source>
        <dbReference type="ARBA" id="ARBA00022763"/>
    </source>
</evidence>
<dbReference type="Proteomes" id="UP000078387">
    <property type="component" value="Unassembled WGS sequence"/>
</dbReference>
<sequence>MENEDYFEDIECGQDRNFQNENNDALPEKKPFIKPKEGIVFIVDCHSYDDQPFDREITEAMIRMMKQTPIFYPKDRFGLIFYGSQNSTKSLAEGIQNVHILQNATIKLLEEYRTFFDNIKPSKKLIPLINAFQATHKIFQAANIINQPRIVFVVPPQFFTHHQITPEINAYIINNPPEPIFFSSKYQIPQFPFKCFPLNRLERVCISFHKSFGYYYDFIPYEGCRIKVIVNNISTSISASTLGNVLVEKEGWRVVIGKIRKEEMPDGEKRELTAHNEGDVWDYSFGSEKITFTEEEYQKLHTIEEKYRNSIVVKGKISQDFLQSTTSSASFIRPTEDNGWYDALYQTLLKEKQALRCDFFSRSQVKDVAIVPVKSTSEFIPSGLYMIYLPYIDDVLTPLLSEPEFNIHSTLCNVSQNQSMKSLISKCTTSNIDFMALKNPVMEERINAIIEAMKIDLQQESTVENNEVPIDDIQNVKDHFILPTKRIRPTKPKEQLKIDDDMMLDIYRGICSGKGNTYNASLLKKFLIQSNVSVTSRDKKSDLVEKANKLVKGIQQQLGEKEENDNNSIVQEKKDI</sequence>
<evidence type="ECO:0000259" key="12">
    <source>
        <dbReference type="Pfam" id="PF02735"/>
    </source>
</evidence>
<name>A0A5K1VDL8_ENTHI</name>
<dbReference type="AlphaFoldDB" id="A0A5K1VDL8"/>
<dbReference type="EMBL" id="BDEQ01000001">
    <property type="protein sequence ID" value="GAT93336.1"/>
    <property type="molecule type" value="Genomic_DNA"/>
</dbReference>
<dbReference type="FunFam" id="2.40.290.10:FF:000014">
    <property type="entry name" value="Uncharacterized protein"/>
    <property type="match status" value="1"/>
</dbReference>
<dbReference type="Pfam" id="PF02735">
    <property type="entry name" value="Ku"/>
    <property type="match status" value="1"/>
</dbReference>
<dbReference type="GO" id="GO:0004386">
    <property type="term" value="F:helicase activity"/>
    <property type="evidence" value="ECO:0007669"/>
    <property type="project" value="UniProtKB-KW"/>
</dbReference>
<evidence type="ECO:0000256" key="8">
    <source>
        <dbReference type="ARBA" id="ARBA00023172"/>
    </source>
</evidence>
<keyword evidence="8" id="KW-0233">DNA recombination</keyword>
<keyword evidence="10" id="KW-0539">Nucleus</keyword>
<evidence type="ECO:0000313" key="14">
    <source>
        <dbReference type="Proteomes" id="UP000078387"/>
    </source>
</evidence>
<dbReference type="GO" id="GO:0000723">
    <property type="term" value="P:telomere maintenance"/>
    <property type="evidence" value="ECO:0007669"/>
    <property type="project" value="TreeGrafter"/>
</dbReference>
<dbReference type="InterPro" id="IPR036465">
    <property type="entry name" value="vWFA_dom_sf"/>
</dbReference>
<keyword evidence="4" id="KW-0378">Hydrolase</keyword>
<dbReference type="GO" id="GO:0042162">
    <property type="term" value="F:telomeric DNA binding"/>
    <property type="evidence" value="ECO:0007669"/>
    <property type="project" value="TreeGrafter"/>
</dbReference>
<dbReference type="Gene3D" id="3.40.50.410">
    <property type="entry name" value="von Willebrand factor, type A domain"/>
    <property type="match status" value="1"/>
</dbReference>
<evidence type="ECO:0000256" key="9">
    <source>
        <dbReference type="ARBA" id="ARBA00023204"/>
    </source>
</evidence>
<dbReference type="GO" id="GO:0003690">
    <property type="term" value="F:double-stranded DNA binding"/>
    <property type="evidence" value="ECO:0007669"/>
    <property type="project" value="TreeGrafter"/>
</dbReference>
<evidence type="ECO:0000256" key="11">
    <source>
        <dbReference type="SAM" id="MobiDB-lite"/>
    </source>
</evidence>
<dbReference type="GO" id="GO:0006310">
    <property type="term" value="P:DNA recombination"/>
    <property type="evidence" value="ECO:0007669"/>
    <property type="project" value="UniProtKB-KW"/>
</dbReference>
<comment type="caution">
    <text evidence="13">The sequence shown here is derived from an EMBL/GenBank/DDBJ whole genome shotgun (WGS) entry which is preliminary data.</text>
</comment>
<evidence type="ECO:0000256" key="6">
    <source>
        <dbReference type="ARBA" id="ARBA00022840"/>
    </source>
</evidence>
<accession>A0A5K1VDL8</accession>
<organism evidence="13 14">
    <name type="scientific">Entamoeba histolytica</name>
    <dbReference type="NCBI Taxonomy" id="5759"/>
    <lineage>
        <taxon>Eukaryota</taxon>
        <taxon>Amoebozoa</taxon>
        <taxon>Evosea</taxon>
        <taxon>Archamoebae</taxon>
        <taxon>Mastigamoebida</taxon>
        <taxon>Entamoebidae</taxon>
        <taxon>Entamoeba</taxon>
    </lineage>
</organism>
<dbReference type="OMA" id="QPFDKEI"/>
<dbReference type="VEuPathDB" id="AmoebaDB:KM1_012170"/>
<dbReference type="GO" id="GO:0043564">
    <property type="term" value="C:Ku70:Ku80 complex"/>
    <property type="evidence" value="ECO:0007669"/>
    <property type="project" value="TreeGrafter"/>
</dbReference>
<keyword evidence="7" id="KW-0238">DNA-binding</keyword>
<evidence type="ECO:0000313" key="13">
    <source>
        <dbReference type="EMBL" id="GAT93336.1"/>
    </source>
</evidence>
<evidence type="ECO:0000256" key="7">
    <source>
        <dbReference type="ARBA" id="ARBA00023125"/>
    </source>
</evidence>
<keyword evidence="9" id="KW-0234">DNA repair</keyword>
<dbReference type="InterPro" id="IPR016194">
    <property type="entry name" value="SPOC-like_C_dom_sf"/>
</dbReference>
<keyword evidence="6" id="KW-0067">ATP-binding</keyword>
<dbReference type="VEuPathDB" id="AmoebaDB:EHI_012990"/>
<keyword evidence="2" id="KW-0547">Nucleotide-binding</keyword>
<dbReference type="SUPFAM" id="SSF53300">
    <property type="entry name" value="vWA-like"/>
    <property type="match status" value="1"/>
</dbReference>
<dbReference type="FunFam" id="3.40.50.410:FF:000131">
    <property type="entry name" value="Uncharacterized protein"/>
    <property type="match status" value="1"/>
</dbReference>
<feature type="region of interest" description="Disordered" evidence="11">
    <location>
        <begin position="556"/>
        <end position="576"/>
    </location>
</feature>
<keyword evidence="3" id="KW-0227">DNA damage</keyword>
<dbReference type="GO" id="GO:0005524">
    <property type="term" value="F:ATP binding"/>
    <property type="evidence" value="ECO:0007669"/>
    <property type="project" value="UniProtKB-KW"/>
</dbReference>
<evidence type="ECO:0000256" key="4">
    <source>
        <dbReference type="ARBA" id="ARBA00022801"/>
    </source>
</evidence>
<dbReference type="GO" id="GO:0016787">
    <property type="term" value="F:hydrolase activity"/>
    <property type="evidence" value="ECO:0007669"/>
    <property type="project" value="UniProtKB-KW"/>
</dbReference>
<dbReference type="VEuPathDB" id="AmoebaDB:EHI5A_010300"/>
<dbReference type="Gene3D" id="2.40.290.10">
    <property type="match status" value="1"/>
</dbReference>
<dbReference type="VEuPathDB" id="AmoebaDB:EHI8A_098350"/>
<dbReference type="InterPro" id="IPR006164">
    <property type="entry name" value="DNA_bd_Ku70/Ku80"/>
</dbReference>
<protein>
    <recommendedName>
        <fullName evidence="12">Ku domain-containing protein</fullName>
    </recommendedName>
</protein>
<evidence type="ECO:0000256" key="10">
    <source>
        <dbReference type="ARBA" id="ARBA00023242"/>
    </source>
</evidence>
<comment type="subcellular location">
    <subcellularLocation>
        <location evidence="1">Nucleus</location>
    </subcellularLocation>
</comment>
<dbReference type="VEuPathDB" id="AmoebaDB:EHI7A_094240"/>
<evidence type="ECO:0000256" key="1">
    <source>
        <dbReference type="ARBA" id="ARBA00004123"/>
    </source>
</evidence>
<dbReference type="PANTHER" id="PTHR12604">
    <property type="entry name" value="KU AUTOANTIGEN DNA HELICASE"/>
    <property type="match status" value="1"/>
</dbReference>
<dbReference type="GO" id="GO:0006303">
    <property type="term" value="P:double-strand break repair via nonhomologous end joining"/>
    <property type="evidence" value="ECO:0007669"/>
    <property type="project" value="InterPro"/>
</dbReference>
<reference evidence="13 14" key="1">
    <citation type="submission" date="2016-05" db="EMBL/GenBank/DDBJ databases">
        <title>First whole genome sequencing of Entamoeba histolytica HM1:IMSS-clone-6.</title>
        <authorList>
            <person name="Mukherjee Avik.K."/>
            <person name="Izumyama S."/>
            <person name="Nakada-Tsukui K."/>
            <person name="Nozaki T."/>
        </authorList>
    </citation>
    <scope>NUCLEOTIDE SEQUENCE [LARGE SCALE GENOMIC DNA]</scope>
    <source>
        <strain evidence="13 14">HM1:IMSS clone 6</strain>
    </source>
</reference>
<evidence type="ECO:0000256" key="5">
    <source>
        <dbReference type="ARBA" id="ARBA00022806"/>
    </source>
</evidence>
<dbReference type="PANTHER" id="PTHR12604:SF2">
    <property type="entry name" value="X-RAY REPAIR CROSS-COMPLEMENTING PROTEIN 6"/>
    <property type="match status" value="1"/>
</dbReference>
<evidence type="ECO:0000256" key="2">
    <source>
        <dbReference type="ARBA" id="ARBA00022741"/>
    </source>
</evidence>
<proteinExistence type="predicted"/>
<feature type="domain" description="Ku" evidence="12">
    <location>
        <begin position="283"/>
        <end position="398"/>
    </location>
</feature>